<reference evidence="1 2" key="1">
    <citation type="submission" date="2017-06" db="EMBL/GenBank/DDBJ databases">
        <title>Complete genome sequence of Nitrospirillum amazonense strain CBAmC, an endophytic nitrogen-fixing and plant growth-promoting bacterium, isolated from sugarcane.</title>
        <authorList>
            <person name="Schwab S."/>
            <person name="dos Santos Teixeira K.R."/>
            <person name="Simoes Araujo J.L."/>
            <person name="Soares Vidal M."/>
            <person name="Borges de Freitas H.R."/>
            <person name="Rivello Crivelaro A.L."/>
            <person name="Bueno de Camargo Nunes A."/>
            <person name="dos Santos C.M."/>
            <person name="Palmeira da Silva Rosa D."/>
            <person name="da Silva Padilha D."/>
            <person name="da Silva E."/>
            <person name="Araujo Terra L."/>
            <person name="Soares Mendes V."/>
            <person name="Farinelli L."/>
            <person name="Magalhaes Cruz L."/>
            <person name="Baldani J.I."/>
        </authorList>
    </citation>
    <scope>NUCLEOTIDE SEQUENCE [LARGE SCALE GENOMIC DNA]</scope>
    <source>
        <strain evidence="1 2">CBAmC</strain>
    </source>
</reference>
<protein>
    <submittedName>
        <fullName evidence="1">Uncharacterized protein</fullName>
    </submittedName>
</protein>
<organism evidence="1 2">
    <name type="scientific">Nitrospirillum viridazoti CBAmc</name>
    <dbReference type="NCBI Taxonomy" id="1441467"/>
    <lineage>
        <taxon>Bacteria</taxon>
        <taxon>Pseudomonadati</taxon>
        <taxon>Pseudomonadota</taxon>
        <taxon>Alphaproteobacteria</taxon>
        <taxon>Rhodospirillales</taxon>
        <taxon>Azospirillaceae</taxon>
        <taxon>Nitrospirillum</taxon>
        <taxon>Nitrospirillum viridazoti</taxon>
    </lineage>
</organism>
<accession>A0A248JV92</accession>
<gene>
    <name evidence="1" type="ORF">Y958_17080</name>
</gene>
<evidence type="ECO:0000313" key="2">
    <source>
        <dbReference type="Proteomes" id="UP000197153"/>
    </source>
</evidence>
<dbReference type="KEGG" id="nao:Y958_17080"/>
<proteinExistence type="predicted"/>
<keyword evidence="2" id="KW-1185">Reference proteome</keyword>
<evidence type="ECO:0000313" key="1">
    <source>
        <dbReference type="EMBL" id="ASG22633.1"/>
    </source>
</evidence>
<dbReference type="AlphaFoldDB" id="A0A248JV92"/>
<name>A0A248JV92_9PROT</name>
<dbReference type="EMBL" id="CP022111">
    <property type="protein sequence ID" value="ASG22633.1"/>
    <property type="molecule type" value="Genomic_DNA"/>
</dbReference>
<dbReference type="Proteomes" id="UP000197153">
    <property type="component" value="Chromosome 2"/>
</dbReference>
<sequence>MRQRRGAYPLQDCYVDRPPPISIGFTSAHPMVLFRKLGYRGGGKPLTMKAKVATAMHRGRTMTTNWHPL</sequence>